<dbReference type="Gene3D" id="3.40.190.10">
    <property type="entry name" value="Periplasmic binding protein-like II"/>
    <property type="match status" value="2"/>
</dbReference>
<dbReference type="InterPro" id="IPR018313">
    <property type="entry name" value="SBP_3_CS"/>
</dbReference>
<evidence type="ECO:0000256" key="1">
    <source>
        <dbReference type="ARBA" id="ARBA00004196"/>
    </source>
</evidence>
<protein>
    <submittedName>
        <fullName evidence="4">Extracellular solute-binding protein family 3</fullName>
    </submittedName>
</protein>
<dbReference type="PROSITE" id="PS51257">
    <property type="entry name" value="PROKAR_LIPOPROTEIN"/>
    <property type="match status" value="1"/>
</dbReference>
<sequence length="254" mass="28701">MKIPEILVITAAILIITSFSGCISSYGLESDTVKPGVLTVGITPGLPPLEYYEDGELKGYDIDLMKEIAHQMGLKLEFKVYSYEGAEKALLNGEIDCIPSTAVSPERKEKMDFSRAYIQTYMVIAVFERSSYHEIKDLNGKNVAVLKNTYSEDWADRYLGSIDANIKPYDSVDVLMSDVQSGNLDAVVTDQIHLDYYTKMNNVDSRAISEKITIAYWAIALKKDNKGLQNKINDALFELEEDEALYELRNKWYD</sequence>
<evidence type="ECO:0000313" key="4">
    <source>
        <dbReference type="EMBL" id="ABX02261.1"/>
    </source>
</evidence>
<dbReference type="SUPFAM" id="SSF53850">
    <property type="entry name" value="Periplasmic binding protein-like II"/>
    <property type="match status" value="1"/>
</dbReference>
<dbReference type="STRING" id="444158.MmarC6_1448"/>
<dbReference type="InterPro" id="IPR001638">
    <property type="entry name" value="Solute-binding_3/MltF_N"/>
</dbReference>
<evidence type="ECO:0000259" key="3">
    <source>
        <dbReference type="SMART" id="SM00062"/>
    </source>
</evidence>
<dbReference type="EMBL" id="CP000867">
    <property type="protein sequence ID" value="ABX02261.1"/>
    <property type="molecule type" value="Genomic_DNA"/>
</dbReference>
<organism evidence="4">
    <name type="scientific">Methanococcus maripaludis (strain C6 / ATCC BAA-1332)</name>
    <dbReference type="NCBI Taxonomy" id="444158"/>
    <lineage>
        <taxon>Archaea</taxon>
        <taxon>Methanobacteriati</taxon>
        <taxon>Methanobacteriota</taxon>
        <taxon>Methanomada group</taxon>
        <taxon>Methanococci</taxon>
        <taxon>Methanococcales</taxon>
        <taxon>Methanococcaceae</taxon>
        <taxon>Methanococcus</taxon>
    </lineage>
</organism>
<dbReference type="PROSITE" id="PS01039">
    <property type="entry name" value="SBP_BACTERIAL_3"/>
    <property type="match status" value="1"/>
</dbReference>
<comment type="subcellular location">
    <subcellularLocation>
        <location evidence="1">Cell envelope</location>
    </subcellularLocation>
</comment>
<dbReference type="AlphaFoldDB" id="A9AA88"/>
<proteinExistence type="predicted"/>
<dbReference type="HOGENOM" id="CLU_019602_18_2_2"/>
<name>A9AA88_METM6</name>
<accession>A9AA88</accession>
<dbReference type="SMART" id="SM00062">
    <property type="entry name" value="PBPb"/>
    <property type="match status" value="1"/>
</dbReference>
<feature type="domain" description="Solute-binding protein family 3/N-terminal" evidence="3">
    <location>
        <begin position="37"/>
        <end position="254"/>
    </location>
</feature>
<dbReference type="eggNOG" id="arCOG01799">
    <property type="taxonomic scope" value="Archaea"/>
</dbReference>
<evidence type="ECO:0000256" key="2">
    <source>
        <dbReference type="ARBA" id="ARBA00022729"/>
    </source>
</evidence>
<dbReference type="OrthoDB" id="30671at2157"/>
<keyword evidence="2" id="KW-0732">Signal</keyword>
<gene>
    <name evidence="4" type="ordered locus">MmarC6_1448</name>
</gene>
<dbReference type="PANTHER" id="PTHR35936:SF19">
    <property type="entry name" value="AMINO-ACID-BINDING PROTEIN YXEM-RELATED"/>
    <property type="match status" value="1"/>
</dbReference>
<reference evidence="4" key="1">
    <citation type="submission" date="2007-10" db="EMBL/GenBank/DDBJ databases">
        <title>Complete sequence of Methanococcus maripaludis C6.</title>
        <authorList>
            <consortium name="US DOE Joint Genome Institute"/>
            <person name="Copeland A."/>
            <person name="Lucas S."/>
            <person name="Lapidus A."/>
            <person name="Barry K."/>
            <person name="Glavina del Rio T."/>
            <person name="Dalin E."/>
            <person name="Tice H."/>
            <person name="Pitluck S."/>
            <person name="Clum A."/>
            <person name="Schmutz J."/>
            <person name="Larimer F."/>
            <person name="Land M."/>
            <person name="Hauser L."/>
            <person name="Kyrpides N."/>
            <person name="Mikhailova N."/>
            <person name="Sieprawska-Lupa M."/>
            <person name="Whitman W.B."/>
            <person name="Richardson P."/>
        </authorList>
    </citation>
    <scope>NUCLEOTIDE SEQUENCE [LARGE SCALE GENOMIC DNA]</scope>
    <source>
        <strain evidence="4">C6</strain>
    </source>
</reference>
<dbReference type="PhylomeDB" id="A9AA88"/>
<dbReference type="Pfam" id="PF00497">
    <property type="entry name" value="SBP_bac_3"/>
    <property type="match status" value="1"/>
</dbReference>
<dbReference type="PANTHER" id="PTHR35936">
    <property type="entry name" value="MEMBRANE-BOUND LYTIC MUREIN TRANSGLYCOSYLASE F"/>
    <property type="match status" value="1"/>
</dbReference>
<dbReference type="CDD" id="cd13530">
    <property type="entry name" value="PBP2_peptides_like"/>
    <property type="match status" value="1"/>
</dbReference>
<dbReference type="KEGG" id="mmx:MmarC6_1448"/>